<reference evidence="1" key="1">
    <citation type="submission" date="2019-10" db="EMBL/GenBank/DDBJ databases">
        <authorList>
            <consortium name="DOE Joint Genome Institute"/>
            <person name="Kuo A."/>
            <person name="Miyauchi S."/>
            <person name="Kiss E."/>
            <person name="Drula E."/>
            <person name="Kohler A."/>
            <person name="Sanchez-Garcia M."/>
            <person name="Andreopoulos B."/>
            <person name="Barry K.W."/>
            <person name="Bonito G."/>
            <person name="Buee M."/>
            <person name="Carver A."/>
            <person name="Chen C."/>
            <person name="Cichocki N."/>
            <person name="Clum A."/>
            <person name="Culley D."/>
            <person name="Crous P.W."/>
            <person name="Fauchery L."/>
            <person name="Girlanda M."/>
            <person name="Hayes R."/>
            <person name="Keri Z."/>
            <person name="Labutti K."/>
            <person name="Lipzen A."/>
            <person name="Lombard V."/>
            <person name="Magnuson J."/>
            <person name="Maillard F."/>
            <person name="Morin E."/>
            <person name="Murat C."/>
            <person name="Nolan M."/>
            <person name="Ohm R."/>
            <person name="Pangilinan J."/>
            <person name="Pereira M."/>
            <person name="Perotto S."/>
            <person name="Peter M."/>
            <person name="Riley R."/>
            <person name="Sitrit Y."/>
            <person name="Stielow B."/>
            <person name="Szollosi G."/>
            <person name="Zifcakova L."/>
            <person name="Stursova M."/>
            <person name="Spatafora J.W."/>
            <person name="Tedersoo L."/>
            <person name="Vaario L.-M."/>
            <person name="Yamada A."/>
            <person name="Yan M."/>
            <person name="Wang P."/>
            <person name="Xu J."/>
            <person name="Bruns T."/>
            <person name="Baldrian P."/>
            <person name="Vilgalys R."/>
            <person name="Henrissat B."/>
            <person name="Grigoriev I.V."/>
            <person name="Hibbett D."/>
            <person name="Nagy L.G."/>
            <person name="Martin F.M."/>
        </authorList>
    </citation>
    <scope>NUCLEOTIDE SEQUENCE</scope>
    <source>
        <strain evidence="1">P2</strain>
    </source>
</reference>
<sequence>MSSLDPLEQLRRLNSSSSKFHDQLSNILYGQEYKQWVQGIRGDDVVGLVDCLDGALDTLDPASTGFRKCLRELRHICGARMILPTSYALSSKVLLVGRQPVASGGSGDVYEGSLNGLKVCVKRVRIYSKDNHVDPRKTFYQEGVVWKHLEHKNIVYLLGITTTPLQFVSEWMPGGDLTDYVRKCPGADRLSLLSDVAEGLYFLHSRNIIHGDLKGPNVLVDGDDHARITDFGLATVTQNLDSMRSASDDQGHTARWTAPEILNEKGTYSKEADVFSFAMVMIEVFTGAVPFNNCLPAAATLAIMNGQRPPRPNHPDFTGELWGLMQRCWHHDLHMRPEVAGILKVLNGTEPPPTKLYLSGINSSSTLSIGQQSLFATLPETTAKHSPSLHKTISTASRPTPQISSQLSEYSSDLVSPASRGGGAGTHLSHKVEPYGTSQVPSQDPPSGTDYYRPGEQQGGQPNGRMSRRQSRRSTAASEPSSPMPNDPHQFDLDELQKSQANQAYGHTGGAGKSHVSLKNTLGDRNRSKKDVSGKGFRLDLNRDLDDNGEGKYWSEGRRDNRGGSRSVLKLGDGYNQGGPSRNPSRIDLSRNPSRNHLAKHGQSKTNLLNAGKSSSRLDLVKTGDGTLSRQPSKGPSKMNGHAAGNASHWGGISPPGPGEPKRSTPREPGILTSADASGFAATVRLPGENNTPEETRSVVSI</sequence>
<comment type="caution">
    <text evidence="1">The sequence shown here is derived from an EMBL/GenBank/DDBJ whole genome shotgun (WGS) entry which is preliminary data.</text>
</comment>
<evidence type="ECO:0000313" key="1">
    <source>
        <dbReference type="EMBL" id="KAF9644873.1"/>
    </source>
</evidence>
<dbReference type="Proteomes" id="UP000886501">
    <property type="component" value="Unassembled WGS sequence"/>
</dbReference>
<gene>
    <name evidence="1" type="ORF">BDM02DRAFT_3190204</name>
</gene>
<dbReference type="EMBL" id="MU118115">
    <property type="protein sequence ID" value="KAF9644873.1"/>
    <property type="molecule type" value="Genomic_DNA"/>
</dbReference>
<organism evidence="1 2">
    <name type="scientific">Thelephora ganbajun</name>
    <name type="common">Ganba fungus</name>
    <dbReference type="NCBI Taxonomy" id="370292"/>
    <lineage>
        <taxon>Eukaryota</taxon>
        <taxon>Fungi</taxon>
        <taxon>Dikarya</taxon>
        <taxon>Basidiomycota</taxon>
        <taxon>Agaricomycotina</taxon>
        <taxon>Agaricomycetes</taxon>
        <taxon>Thelephorales</taxon>
        <taxon>Thelephoraceae</taxon>
        <taxon>Thelephora</taxon>
    </lineage>
</organism>
<name>A0ACB6Z6E6_THEGA</name>
<proteinExistence type="predicted"/>
<evidence type="ECO:0000313" key="2">
    <source>
        <dbReference type="Proteomes" id="UP000886501"/>
    </source>
</evidence>
<reference evidence="1" key="2">
    <citation type="journal article" date="2020" name="Nat. Commun.">
        <title>Large-scale genome sequencing of mycorrhizal fungi provides insights into the early evolution of symbiotic traits.</title>
        <authorList>
            <person name="Miyauchi S."/>
            <person name="Kiss E."/>
            <person name="Kuo A."/>
            <person name="Drula E."/>
            <person name="Kohler A."/>
            <person name="Sanchez-Garcia M."/>
            <person name="Morin E."/>
            <person name="Andreopoulos B."/>
            <person name="Barry K.W."/>
            <person name="Bonito G."/>
            <person name="Buee M."/>
            <person name="Carver A."/>
            <person name="Chen C."/>
            <person name="Cichocki N."/>
            <person name="Clum A."/>
            <person name="Culley D."/>
            <person name="Crous P.W."/>
            <person name="Fauchery L."/>
            <person name="Girlanda M."/>
            <person name="Hayes R.D."/>
            <person name="Keri Z."/>
            <person name="LaButti K."/>
            <person name="Lipzen A."/>
            <person name="Lombard V."/>
            <person name="Magnuson J."/>
            <person name="Maillard F."/>
            <person name="Murat C."/>
            <person name="Nolan M."/>
            <person name="Ohm R.A."/>
            <person name="Pangilinan J."/>
            <person name="Pereira M.F."/>
            <person name="Perotto S."/>
            <person name="Peter M."/>
            <person name="Pfister S."/>
            <person name="Riley R."/>
            <person name="Sitrit Y."/>
            <person name="Stielow J.B."/>
            <person name="Szollosi G."/>
            <person name="Zifcakova L."/>
            <person name="Stursova M."/>
            <person name="Spatafora J.W."/>
            <person name="Tedersoo L."/>
            <person name="Vaario L.M."/>
            <person name="Yamada A."/>
            <person name="Yan M."/>
            <person name="Wang P."/>
            <person name="Xu J."/>
            <person name="Bruns T."/>
            <person name="Baldrian P."/>
            <person name="Vilgalys R."/>
            <person name="Dunand C."/>
            <person name="Henrissat B."/>
            <person name="Grigoriev I.V."/>
            <person name="Hibbett D."/>
            <person name="Nagy L.G."/>
            <person name="Martin F.M."/>
        </authorList>
    </citation>
    <scope>NUCLEOTIDE SEQUENCE</scope>
    <source>
        <strain evidence="1">P2</strain>
    </source>
</reference>
<accession>A0ACB6Z6E6</accession>
<protein>
    <submittedName>
        <fullName evidence="1">Kinase-like protein</fullName>
    </submittedName>
</protein>
<keyword evidence="2" id="KW-1185">Reference proteome</keyword>